<evidence type="ECO:0000256" key="2">
    <source>
        <dbReference type="ARBA" id="ARBA00022801"/>
    </source>
</evidence>
<reference evidence="4" key="1">
    <citation type="submission" date="2020-04" db="EMBL/GenBank/DDBJ databases">
        <authorList>
            <person name="Zhang T."/>
        </authorList>
    </citation>
    <scope>NUCLEOTIDE SEQUENCE</scope>
    <source>
        <strain evidence="4">HKST-UBA02</strain>
    </source>
</reference>
<dbReference type="SUPFAM" id="SSF55811">
    <property type="entry name" value="Nudix"/>
    <property type="match status" value="1"/>
</dbReference>
<sequence length="214" mass="24266">MPRRSSNKLFHPPELIGIEDAESSLGTPLRRNARLVPSRSQGGVYTYGLNRAAEIVMVLPRAGGVLLHTKRFYPNGIYRLPTGGVNDEEHILDAARREVREETGLQLEPTRFLFHLRYPGRPGAPRRGFHSFGFLYPESDGPIEPEDTGEEIDDWRVVSWANLPETIFGLENLESGWIGWGQFRALAHSFLLECRGAHPNWFRPPRSDDRAPAR</sequence>
<dbReference type="InterPro" id="IPR020084">
    <property type="entry name" value="NUDIX_hydrolase_CS"/>
</dbReference>
<dbReference type="EMBL" id="JAGQHS010000001">
    <property type="protein sequence ID" value="MCA9754234.1"/>
    <property type="molecule type" value="Genomic_DNA"/>
</dbReference>
<dbReference type="GO" id="GO:0016787">
    <property type="term" value="F:hydrolase activity"/>
    <property type="evidence" value="ECO:0007669"/>
    <property type="project" value="UniProtKB-KW"/>
</dbReference>
<dbReference type="PANTHER" id="PTHR43046:SF16">
    <property type="entry name" value="ADP-RIBOSE PYROPHOSPHATASE YJHB-RELATED"/>
    <property type="match status" value="1"/>
</dbReference>
<keyword evidence="2 4" id="KW-0378">Hydrolase</keyword>
<protein>
    <submittedName>
        <fullName evidence="4">NUDIX hydrolase</fullName>
    </submittedName>
</protein>
<dbReference type="PROSITE" id="PS51462">
    <property type="entry name" value="NUDIX"/>
    <property type="match status" value="1"/>
</dbReference>
<comment type="cofactor">
    <cofactor evidence="1">
        <name>Mg(2+)</name>
        <dbReference type="ChEBI" id="CHEBI:18420"/>
    </cofactor>
</comment>
<gene>
    <name evidence="4" type="ORF">KDA27_00420</name>
</gene>
<comment type="caution">
    <text evidence="4">The sequence shown here is derived from an EMBL/GenBank/DDBJ whole genome shotgun (WGS) entry which is preliminary data.</text>
</comment>
<dbReference type="Gene3D" id="3.90.79.10">
    <property type="entry name" value="Nucleoside Triphosphate Pyrophosphohydrolase"/>
    <property type="match status" value="1"/>
</dbReference>
<dbReference type="PROSITE" id="PS00893">
    <property type="entry name" value="NUDIX_BOX"/>
    <property type="match status" value="1"/>
</dbReference>
<dbReference type="InterPro" id="IPR015797">
    <property type="entry name" value="NUDIX_hydrolase-like_dom_sf"/>
</dbReference>
<proteinExistence type="predicted"/>
<dbReference type="PANTHER" id="PTHR43046">
    <property type="entry name" value="GDP-MANNOSE MANNOSYL HYDROLASE"/>
    <property type="match status" value="1"/>
</dbReference>
<dbReference type="CDD" id="cd02883">
    <property type="entry name" value="NUDIX_Hydrolase"/>
    <property type="match status" value="1"/>
</dbReference>
<reference evidence="4" key="2">
    <citation type="journal article" date="2021" name="Microbiome">
        <title>Successional dynamics and alternative stable states in a saline activated sludge microbial community over 9 years.</title>
        <authorList>
            <person name="Wang Y."/>
            <person name="Ye J."/>
            <person name="Ju F."/>
            <person name="Liu L."/>
            <person name="Boyd J.A."/>
            <person name="Deng Y."/>
            <person name="Parks D.H."/>
            <person name="Jiang X."/>
            <person name="Yin X."/>
            <person name="Woodcroft B.J."/>
            <person name="Tyson G.W."/>
            <person name="Hugenholtz P."/>
            <person name="Polz M.F."/>
            <person name="Zhang T."/>
        </authorList>
    </citation>
    <scope>NUCLEOTIDE SEQUENCE</scope>
    <source>
        <strain evidence="4">HKST-UBA02</strain>
    </source>
</reference>
<name>A0A956SCB1_UNCEI</name>
<organism evidence="4 5">
    <name type="scientific">Eiseniibacteriota bacterium</name>
    <dbReference type="NCBI Taxonomy" id="2212470"/>
    <lineage>
        <taxon>Bacteria</taxon>
        <taxon>Candidatus Eiseniibacteriota</taxon>
    </lineage>
</organism>
<accession>A0A956SCB1</accession>
<dbReference type="Proteomes" id="UP000739538">
    <property type="component" value="Unassembled WGS sequence"/>
</dbReference>
<dbReference type="InterPro" id="IPR000086">
    <property type="entry name" value="NUDIX_hydrolase_dom"/>
</dbReference>
<evidence type="ECO:0000256" key="1">
    <source>
        <dbReference type="ARBA" id="ARBA00001946"/>
    </source>
</evidence>
<evidence type="ECO:0000313" key="4">
    <source>
        <dbReference type="EMBL" id="MCA9754234.1"/>
    </source>
</evidence>
<dbReference type="Pfam" id="PF00293">
    <property type="entry name" value="NUDIX"/>
    <property type="match status" value="1"/>
</dbReference>
<evidence type="ECO:0000313" key="5">
    <source>
        <dbReference type="Proteomes" id="UP000739538"/>
    </source>
</evidence>
<dbReference type="AlphaFoldDB" id="A0A956SCB1"/>
<evidence type="ECO:0000259" key="3">
    <source>
        <dbReference type="PROSITE" id="PS51462"/>
    </source>
</evidence>
<feature type="domain" description="Nudix hydrolase" evidence="3">
    <location>
        <begin position="49"/>
        <end position="184"/>
    </location>
</feature>